<evidence type="ECO:0000256" key="8">
    <source>
        <dbReference type="ARBA" id="ARBA00022801"/>
    </source>
</evidence>
<evidence type="ECO:0000256" key="11">
    <source>
        <dbReference type="ARBA" id="ARBA00023049"/>
    </source>
</evidence>
<dbReference type="GO" id="GO:0046872">
    <property type="term" value="F:metal ion binding"/>
    <property type="evidence" value="ECO:0007669"/>
    <property type="project" value="UniProtKB-UniRule"/>
</dbReference>
<gene>
    <name evidence="19" type="ORF">BGE01nite_55590</name>
</gene>
<organism evidence="19 20">
    <name type="scientific">Brevifollis gellanilyticus</name>
    <dbReference type="NCBI Taxonomy" id="748831"/>
    <lineage>
        <taxon>Bacteria</taxon>
        <taxon>Pseudomonadati</taxon>
        <taxon>Verrucomicrobiota</taxon>
        <taxon>Verrucomicrobiia</taxon>
        <taxon>Verrucomicrobiales</taxon>
        <taxon>Verrucomicrobiaceae</taxon>
    </lineage>
</organism>
<feature type="transmembrane region" description="Helical" evidence="14">
    <location>
        <begin position="15"/>
        <end position="33"/>
    </location>
</feature>
<feature type="transmembrane region" description="Helical" evidence="14">
    <location>
        <begin position="99"/>
        <end position="122"/>
    </location>
</feature>
<dbReference type="Proteomes" id="UP000321577">
    <property type="component" value="Unassembled WGS sequence"/>
</dbReference>
<evidence type="ECO:0000259" key="18">
    <source>
        <dbReference type="PROSITE" id="PS51371"/>
    </source>
</evidence>
<evidence type="ECO:0000256" key="13">
    <source>
        <dbReference type="ARBA" id="ARBA00023136"/>
    </source>
</evidence>
<feature type="transmembrane region" description="Helical" evidence="14">
    <location>
        <begin position="39"/>
        <end position="58"/>
    </location>
</feature>
<keyword evidence="7" id="KW-0677">Repeat</keyword>
<feature type="domain" description="CBS" evidence="18">
    <location>
        <begin position="241"/>
        <end position="297"/>
    </location>
</feature>
<comment type="similarity">
    <text evidence="2 14">Belongs to the peptidase M50B family.</text>
</comment>
<dbReference type="SMART" id="SM00116">
    <property type="entry name" value="CBS"/>
    <property type="match status" value="2"/>
</dbReference>
<evidence type="ECO:0000313" key="19">
    <source>
        <dbReference type="EMBL" id="GEP46268.1"/>
    </source>
</evidence>
<dbReference type="PANTHER" id="PTHR39188:SF3">
    <property type="entry name" value="STAGE IV SPORULATION PROTEIN FB"/>
    <property type="match status" value="1"/>
</dbReference>
<keyword evidence="13 14" id="KW-0472">Membrane</keyword>
<feature type="active site" evidence="15">
    <location>
        <position position="60"/>
    </location>
</feature>
<evidence type="ECO:0000256" key="6">
    <source>
        <dbReference type="ARBA" id="ARBA00022723"/>
    </source>
</evidence>
<protein>
    <recommendedName>
        <fullName evidence="14">Zinc metalloprotease</fullName>
    </recommendedName>
</protein>
<evidence type="ECO:0000256" key="2">
    <source>
        <dbReference type="ARBA" id="ARBA00007931"/>
    </source>
</evidence>
<keyword evidence="10 14" id="KW-1133">Transmembrane helix</keyword>
<keyword evidence="3 14" id="KW-1003">Cell membrane</keyword>
<keyword evidence="6 14" id="KW-0479">Metal-binding</keyword>
<keyword evidence="11 14" id="KW-0482">Metalloprotease</keyword>
<dbReference type="Pfam" id="PF02163">
    <property type="entry name" value="Peptidase_M50"/>
    <property type="match status" value="1"/>
</dbReference>
<evidence type="ECO:0000256" key="3">
    <source>
        <dbReference type="ARBA" id="ARBA00022475"/>
    </source>
</evidence>
<evidence type="ECO:0000256" key="9">
    <source>
        <dbReference type="ARBA" id="ARBA00022833"/>
    </source>
</evidence>
<dbReference type="InterPro" id="IPR046342">
    <property type="entry name" value="CBS_dom_sf"/>
</dbReference>
<name>A0A512MHR1_9BACT</name>
<dbReference type="InterPro" id="IPR016483">
    <property type="entry name" value="UCP006404_Pept_M50_CBS"/>
</dbReference>
<evidence type="ECO:0000256" key="12">
    <source>
        <dbReference type="ARBA" id="ARBA00023122"/>
    </source>
</evidence>
<evidence type="ECO:0000256" key="1">
    <source>
        <dbReference type="ARBA" id="ARBA00004651"/>
    </source>
</evidence>
<evidence type="ECO:0000256" key="16">
    <source>
        <dbReference type="PIRSR" id="PIRSR006404-2"/>
    </source>
</evidence>
<dbReference type="Pfam" id="PF00571">
    <property type="entry name" value="CBS"/>
    <property type="match status" value="2"/>
</dbReference>
<evidence type="ECO:0000256" key="4">
    <source>
        <dbReference type="ARBA" id="ARBA00022670"/>
    </source>
</evidence>
<keyword evidence="9 14" id="KW-0862">Zinc</keyword>
<proteinExistence type="inferred from homology"/>
<evidence type="ECO:0000256" key="14">
    <source>
        <dbReference type="PIRNR" id="PIRNR006404"/>
    </source>
</evidence>
<evidence type="ECO:0000256" key="5">
    <source>
        <dbReference type="ARBA" id="ARBA00022692"/>
    </source>
</evidence>
<evidence type="ECO:0000256" key="17">
    <source>
        <dbReference type="PROSITE-ProRule" id="PRU00703"/>
    </source>
</evidence>
<feature type="binding site" evidence="16">
    <location>
        <position position="59"/>
    </location>
    <ligand>
        <name>Zn(2+)</name>
        <dbReference type="ChEBI" id="CHEBI:29105"/>
        <note>catalytic</note>
    </ligand>
</feature>
<comment type="cofactor">
    <cofactor evidence="14 16">
        <name>Zn(2+)</name>
        <dbReference type="ChEBI" id="CHEBI:29105"/>
    </cofactor>
    <text evidence="14 16">Binds 1 zinc ion per subunit.</text>
</comment>
<dbReference type="GO" id="GO:0005886">
    <property type="term" value="C:plasma membrane"/>
    <property type="evidence" value="ECO:0007669"/>
    <property type="project" value="UniProtKB-SubCell"/>
</dbReference>
<comment type="subcellular location">
    <subcellularLocation>
        <location evidence="1 14">Cell membrane</location>
        <topology evidence="1 14">Multi-pass membrane protein</topology>
    </subcellularLocation>
</comment>
<feature type="transmembrane region" description="Helical" evidence="14">
    <location>
        <begin position="182"/>
        <end position="201"/>
    </location>
</feature>
<dbReference type="AlphaFoldDB" id="A0A512MHR1"/>
<dbReference type="PIRSF" id="PIRSF006404">
    <property type="entry name" value="UCP006404_Pept_M50_CBS"/>
    <property type="match status" value="1"/>
</dbReference>
<dbReference type="CDD" id="cd06164">
    <property type="entry name" value="S2P-M50_SpoIVFB_CBS"/>
    <property type="match status" value="1"/>
</dbReference>
<dbReference type="InterPro" id="IPR000644">
    <property type="entry name" value="CBS_dom"/>
</dbReference>
<evidence type="ECO:0000256" key="10">
    <source>
        <dbReference type="ARBA" id="ARBA00022989"/>
    </source>
</evidence>
<evidence type="ECO:0000256" key="7">
    <source>
        <dbReference type="ARBA" id="ARBA00022737"/>
    </source>
</evidence>
<dbReference type="PROSITE" id="PS51371">
    <property type="entry name" value="CBS"/>
    <property type="match status" value="2"/>
</dbReference>
<dbReference type="GO" id="GO:0008237">
    <property type="term" value="F:metallopeptidase activity"/>
    <property type="evidence" value="ECO:0007669"/>
    <property type="project" value="UniProtKB-UniRule"/>
</dbReference>
<accession>A0A512MHR1</accession>
<dbReference type="RefSeq" id="WP_146855979.1">
    <property type="nucleotide sequence ID" value="NZ_BKAG01000080.1"/>
</dbReference>
<evidence type="ECO:0000313" key="20">
    <source>
        <dbReference type="Proteomes" id="UP000321577"/>
    </source>
</evidence>
<dbReference type="Gene3D" id="3.10.580.10">
    <property type="entry name" value="CBS-domain"/>
    <property type="match status" value="1"/>
</dbReference>
<dbReference type="OrthoDB" id="9800627at2"/>
<keyword evidence="5 14" id="KW-0812">Transmembrane</keyword>
<feature type="binding site" evidence="16">
    <location>
        <position position="161"/>
    </location>
    <ligand>
        <name>Zn(2+)</name>
        <dbReference type="ChEBI" id="CHEBI:29105"/>
        <note>catalytic</note>
    </ligand>
</feature>
<feature type="domain" description="CBS" evidence="18">
    <location>
        <begin position="304"/>
        <end position="361"/>
    </location>
</feature>
<sequence>MKWSFKVGTVAGTEVRIHVTFFILLAFVAVQGMDGGRGMAGGLQAVLFVSSAFLCVLLHEFGHVFAASGYGIRTPDITLLPIGGVARLERMPEKPSQELVVAICGPLVNVAIAAAIAIFIGFGNTASSDFHFGDKAHFWENLMKWNMVMVMFNMVPAFPMDGGRVLRALLGFVVDYERATRWAATLGQTIAVVVGLSMLLSGHFNPVLMLIAFFVFMAAGQEANMVSQRAAFQGMRVRDAMITDFRTIPPEALLRDAVDLLLSGSQHDFPMTNEHGDLLGIVTRQRLIKALSEHGAGYAAEGILEQCSMQITERMDLVEALAALDEHHCPTLPVVEPSNGRLVGLLTSENVGELLMVRAALRRA</sequence>
<keyword evidence="8 14" id="KW-0378">Hydrolase</keyword>
<keyword evidence="12 17" id="KW-0129">CBS domain</keyword>
<keyword evidence="20" id="KW-1185">Reference proteome</keyword>
<dbReference type="EMBL" id="BKAG01000080">
    <property type="protein sequence ID" value="GEP46268.1"/>
    <property type="molecule type" value="Genomic_DNA"/>
</dbReference>
<dbReference type="PANTHER" id="PTHR39188">
    <property type="entry name" value="MEMBRANE-ASSOCIATED ZINC METALLOPROTEASE M50B"/>
    <property type="match status" value="1"/>
</dbReference>
<evidence type="ECO:0000256" key="15">
    <source>
        <dbReference type="PIRSR" id="PIRSR006404-1"/>
    </source>
</evidence>
<feature type="binding site" evidence="16">
    <location>
        <position position="63"/>
    </location>
    <ligand>
        <name>Zn(2+)</name>
        <dbReference type="ChEBI" id="CHEBI:29105"/>
        <note>catalytic</note>
    </ligand>
</feature>
<keyword evidence="4 14" id="KW-0645">Protease</keyword>
<reference evidence="19 20" key="1">
    <citation type="submission" date="2019-07" db="EMBL/GenBank/DDBJ databases">
        <title>Whole genome shotgun sequence of Brevifollis gellanilyticus NBRC 108608.</title>
        <authorList>
            <person name="Hosoyama A."/>
            <person name="Uohara A."/>
            <person name="Ohji S."/>
            <person name="Ichikawa N."/>
        </authorList>
    </citation>
    <scope>NUCLEOTIDE SEQUENCE [LARGE SCALE GENOMIC DNA]</scope>
    <source>
        <strain evidence="19 20">NBRC 108608</strain>
    </source>
</reference>
<dbReference type="SUPFAM" id="SSF54631">
    <property type="entry name" value="CBS-domain pair"/>
    <property type="match status" value="1"/>
</dbReference>
<feature type="transmembrane region" description="Helical" evidence="14">
    <location>
        <begin position="142"/>
        <end position="161"/>
    </location>
</feature>
<dbReference type="GO" id="GO:0006508">
    <property type="term" value="P:proteolysis"/>
    <property type="evidence" value="ECO:0007669"/>
    <property type="project" value="UniProtKB-KW"/>
</dbReference>
<comment type="caution">
    <text evidence="19">The sequence shown here is derived from an EMBL/GenBank/DDBJ whole genome shotgun (WGS) entry which is preliminary data.</text>
</comment>
<dbReference type="InterPro" id="IPR008915">
    <property type="entry name" value="Peptidase_M50"/>
</dbReference>